<dbReference type="Gene3D" id="1.20.1530.20">
    <property type="match status" value="1"/>
</dbReference>
<feature type="transmembrane region" description="Helical" evidence="2">
    <location>
        <begin position="569"/>
        <end position="594"/>
    </location>
</feature>
<feature type="transmembrane region" description="Helical" evidence="2">
    <location>
        <begin position="753"/>
        <end position="775"/>
    </location>
</feature>
<sequence length="876" mass="96844">MANDLSSSSQSLYASTSSLPNSKQCSQTYKSASQLFLTRRLQESLTTLTPIITTTPSATTAEDLPTTNGSGDSAFAPIAFASSNVRIKVWNLYITLLSNIVDLGPEDGKIEFGQKEWKALVAKVRDGTVWEEIVQAGYQGREGSVDADVVSNLGTLLLTHSASQALNQQRLETYLSAYGQPNLDVAAHLANNSESDVRRLSRNGGTDTPKDLSARVKIIELFTLHVLPRNEEWEYATEFIQLSEVLDEERKESFLQTLTDLKEEKERGIQRAAELQREKEAEIERQIQEEEKRKKAEAVEQRPQKNGTGHKRTSTETDYGIEKNRPNGVAKGRSTKTEKSSTSKPSSSSSASGRTSFPPSSSSSSKNVKKTEKAAAPVSRRLHGVYNLLRNILQNVKHSVVGNPMAFLRTILFTLGILMALSRQDMRERIRRLTDSGWQKIRGTVGMGMKPCRSIMGAEKTLEQDANLTLTNNNNNDINQINEANNTPEEQAESKESTLKKIALFILSQWLLIGMGVACVLAYFFPNVAKHGGVIRSEYSVLYGAVALVFFISGLSIPRQKLYTHMFNWRLHVLVQVTSFLFVPAVVVALVHLIVATDPAAHIDRAVLAGYILTACIPTTIASNVVMTRAAGGDDAAALVEVLIANFLGPFMTAGWTVSLIPKTPEFAPWRDGGSSNMSGMYKDVFKQLGLSALLPLIIGQLVRWTWERQITALLQRFYVAKLSTACMLLLIWTTFSSAFATGALQQLSTQSIVFTVLFNVALYLFLTVVCFYAAQPPAFIRKGTWGKRIFRPAPPEETIAICFCGPAKTTALGIPLLYAMYTSMDLFTKAKTSIPVLLYTTEQICVAHFMVYVLRRWKRRLEGKGIQDEENAVTG</sequence>
<name>A0A7H8QW40_TALRU</name>
<feature type="transmembrane region" description="Helical" evidence="2">
    <location>
        <begin position="719"/>
        <end position="741"/>
    </location>
</feature>
<accession>A0A7H8QW40</accession>
<feature type="transmembrane region" description="Helical" evidence="2">
    <location>
        <begin position="685"/>
        <end position="707"/>
    </location>
</feature>
<evidence type="ECO:0000313" key="3">
    <source>
        <dbReference type="EMBL" id="QKX58282.1"/>
    </source>
</evidence>
<feature type="transmembrane region" description="Helical" evidence="2">
    <location>
        <begin position="834"/>
        <end position="855"/>
    </location>
</feature>
<gene>
    <name evidence="3" type="ORF">TRUGW13939_05404</name>
</gene>
<protein>
    <submittedName>
        <fullName evidence="3">Uncharacterized protein</fullName>
    </submittedName>
</protein>
<feature type="transmembrane region" description="Helical" evidence="2">
    <location>
        <begin position="606"/>
        <end position="626"/>
    </location>
</feature>
<keyword evidence="2" id="KW-1133">Transmembrane helix</keyword>
<feature type="transmembrane region" description="Helical" evidence="2">
    <location>
        <begin position="638"/>
        <end position="661"/>
    </location>
</feature>
<dbReference type="RefSeq" id="XP_035344460.1">
    <property type="nucleotide sequence ID" value="XM_035488567.1"/>
</dbReference>
<reference evidence="4" key="1">
    <citation type="submission" date="2020-06" db="EMBL/GenBank/DDBJ databases">
        <title>A chromosome-scale genome assembly of Talaromyces rugulosus W13939.</title>
        <authorList>
            <person name="Wang B."/>
            <person name="Guo L."/>
            <person name="Ye K."/>
            <person name="Wang L."/>
        </authorList>
    </citation>
    <scope>NUCLEOTIDE SEQUENCE [LARGE SCALE GENOMIC DNA]</scope>
    <source>
        <strain evidence="4">W13939</strain>
    </source>
</reference>
<proteinExistence type="predicted"/>
<evidence type="ECO:0000256" key="1">
    <source>
        <dbReference type="SAM" id="MobiDB-lite"/>
    </source>
</evidence>
<evidence type="ECO:0000256" key="2">
    <source>
        <dbReference type="SAM" id="Phobius"/>
    </source>
</evidence>
<keyword evidence="2" id="KW-0812">Transmembrane</keyword>
<feature type="transmembrane region" description="Helical" evidence="2">
    <location>
        <begin position="540"/>
        <end position="557"/>
    </location>
</feature>
<dbReference type="GeneID" id="55992901"/>
<dbReference type="PANTHER" id="PTHR18640:SF5">
    <property type="entry name" value="SODIUM_BILE ACID COTRANSPORTER 7"/>
    <property type="match status" value="1"/>
</dbReference>
<keyword evidence="2" id="KW-0472">Membrane</keyword>
<dbReference type="PANTHER" id="PTHR18640">
    <property type="entry name" value="SOLUTE CARRIER FAMILY 10 MEMBER 7"/>
    <property type="match status" value="1"/>
</dbReference>
<dbReference type="InterPro" id="IPR016833">
    <property type="entry name" value="Put_Na-Bile_cotransptr"/>
</dbReference>
<dbReference type="OrthoDB" id="188035at2759"/>
<dbReference type="Pfam" id="PF13593">
    <property type="entry name" value="SBF_like"/>
    <property type="match status" value="1"/>
</dbReference>
<feature type="transmembrane region" description="Helical" evidence="2">
    <location>
        <begin position="405"/>
        <end position="422"/>
    </location>
</feature>
<feature type="transmembrane region" description="Helical" evidence="2">
    <location>
        <begin position="799"/>
        <end position="822"/>
    </location>
</feature>
<dbReference type="EMBL" id="CP055900">
    <property type="protein sequence ID" value="QKX58282.1"/>
    <property type="molecule type" value="Genomic_DNA"/>
</dbReference>
<feature type="compositionally biased region" description="Low complexity" evidence="1">
    <location>
        <begin position="342"/>
        <end position="366"/>
    </location>
</feature>
<feature type="compositionally biased region" description="Basic and acidic residues" evidence="1">
    <location>
        <begin position="289"/>
        <end position="303"/>
    </location>
</feature>
<keyword evidence="4" id="KW-1185">Reference proteome</keyword>
<dbReference type="Proteomes" id="UP000509510">
    <property type="component" value="Chromosome III"/>
</dbReference>
<dbReference type="GO" id="GO:0005886">
    <property type="term" value="C:plasma membrane"/>
    <property type="evidence" value="ECO:0007669"/>
    <property type="project" value="TreeGrafter"/>
</dbReference>
<dbReference type="AlphaFoldDB" id="A0A7H8QW40"/>
<dbReference type="KEGG" id="trg:TRUGW13939_05404"/>
<dbReference type="InterPro" id="IPR038770">
    <property type="entry name" value="Na+/solute_symporter_sf"/>
</dbReference>
<organism evidence="3 4">
    <name type="scientific">Talaromyces rugulosus</name>
    <name type="common">Penicillium rugulosum</name>
    <dbReference type="NCBI Taxonomy" id="121627"/>
    <lineage>
        <taxon>Eukaryota</taxon>
        <taxon>Fungi</taxon>
        <taxon>Dikarya</taxon>
        <taxon>Ascomycota</taxon>
        <taxon>Pezizomycotina</taxon>
        <taxon>Eurotiomycetes</taxon>
        <taxon>Eurotiomycetidae</taxon>
        <taxon>Eurotiales</taxon>
        <taxon>Trichocomaceae</taxon>
        <taxon>Talaromyces</taxon>
        <taxon>Talaromyces sect. Islandici</taxon>
    </lineage>
</organism>
<feature type="transmembrane region" description="Helical" evidence="2">
    <location>
        <begin position="502"/>
        <end position="525"/>
    </location>
</feature>
<evidence type="ECO:0000313" key="4">
    <source>
        <dbReference type="Proteomes" id="UP000509510"/>
    </source>
</evidence>
<feature type="region of interest" description="Disordered" evidence="1">
    <location>
        <begin position="289"/>
        <end position="376"/>
    </location>
</feature>